<reference evidence="2" key="1">
    <citation type="journal article" date="2020" name="Nature">
        <title>Giant virus diversity and host interactions through global metagenomics.</title>
        <authorList>
            <person name="Schulz F."/>
            <person name="Roux S."/>
            <person name="Paez-Espino D."/>
            <person name="Jungbluth S."/>
            <person name="Walsh D.A."/>
            <person name="Denef V.J."/>
            <person name="McMahon K.D."/>
            <person name="Konstantinidis K.T."/>
            <person name="Eloe-Fadrosh E.A."/>
            <person name="Kyrpides N.C."/>
            <person name="Woyke T."/>
        </authorList>
    </citation>
    <scope>NUCLEOTIDE SEQUENCE</scope>
    <source>
        <strain evidence="2">GVMAG-M-3300023184-178</strain>
    </source>
</reference>
<organism evidence="2">
    <name type="scientific">viral metagenome</name>
    <dbReference type="NCBI Taxonomy" id="1070528"/>
    <lineage>
        <taxon>unclassified sequences</taxon>
        <taxon>metagenomes</taxon>
        <taxon>organismal metagenomes</taxon>
    </lineage>
</organism>
<protein>
    <submittedName>
        <fullName evidence="2">Uncharacterized protein</fullName>
    </submittedName>
</protein>
<sequence length="181" mass="20841">MSKSNIFKPMNDVSKKQVIVKFNDNDFPDLITATTAITRSTKLNYANAAAQKEKLEEVATLENAAAQKEKLEEVATLENATDKIQPGWVCLSYSNNNIIITKSTSKEQAIMEELDSTQKIQEEKERIDHIFDKMLDTWESQKDYFFEMNGLDEYNKVYSNASPIDVSDQYSDEEIDDYFDY</sequence>
<evidence type="ECO:0000256" key="1">
    <source>
        <dbReference type="SAM" id="Coils"/>
    </source>
</evidence>
<feature type="coiled-coil region" evidence="1">
    <location>
        <begin position="51"/>
        <end position="81"/>
    </location>
</feature>
<evidence type="ECO:0000313" key="2">
    <source>
        <dbReference type="EMBL" id="QHT84969.1"/>
    </source>
</evidence>
<accession>A0A6C0HWQ8</accession>
<dbReference type="AlphaFoldDB" id="A0A6C0HWQ8"/>
<keyword evidence="1" id="KW-0175">Coiled coil</keyword>
<dbReference type="EMBL" id="MN740029">
    <property type="protein sequence ID" value="QHT84969.1"/>
    <property type="molecule type" value="Genomic_DNA"/>
</dbReference>
<proteinExistence type="predicted"/>
<name>A0A6C0HWQ8_9ZZZZ</name>